<keyword evidence="3" id="KW-1185">Reference proteome</keyword>
<protein>
    <submittedName>
        <fullName evidence="2">Unnamed protein product</fullName>
    </submittedName>
</protein>
<evidence type="ECO:0000313" key="2">
    <source>
        <dbReference type="EMBL" id="GMF45937.1"/>
    </source>
</evidence>
<dbReference type="SUPFAM" id="SSF52058">
    <property type="entry name" value="L domain-like"/>
    <property type="match status" value="1"/>
</dbReference>
<evidence type="ECO:0000313" key="3">
    <source>
        <dbReference type="Proteomes" id="UP001165121"/>
    </source>
</evidence>
<dbReference type="EMBL" id="BSXT01001895">
    <property type="protein sequence ID" value="GMF45937.1"/>
    <property type="molecule type" value="Genomic_DNA"/>
</dbReference>
<dbReference type="Gene3D" id="3.80.10.10">
    <property type="entry name" value="Ribonuclease Inhibitor"/>
    <property type="match status" value="1"/>
</dbReference>
<keyword evidence="1" id="KW-1133">Transmembrane helix</keyword>
<keyword evidence="1" id="KW-0472">Membrane</keyword>
<dbReference type="Proteomes" id="UP001165121">
    <property type="component" value="Unassembled WGS sequence"/>
</dbReference>
<gene>
    <name evidence="2" type="ORF">Pfra01_001669200</name>
</gene>
<dbReference type="InterPro" id="IPR032675">
    <property type="entry name" value="LRR_dom_sf"/>
</dbReference>
<comment type="caution">
    <text evidence="2">The sequence shown here is derived from an EMBL/GenBank/DDBJ whole genome shotgun (WGS) entry which is preliminary data.</text>
</comment>
<reference evidence="2" key="1">
    <citation type="submission" date="2023-04" db="EMBL/GenBank/DDBJ databases">
        <title>Phytophthora fragariaefolia NBRC 109709.</title>
        <authorList>
            <person name="Ichikawa N."/>
            <person name="Sato H."/>
            <person name="Tonouchi N."/>
        </authorList>
    </citation>
    <scope>NUCLEOTIDE SEQUENCE</scope>
    <source>
        <strain evidence="2">NBRC 109709</strain>
    </source>
</reference>
<name>A0A9W6XUT8_9STRA</name>
<dbReference type="OrthoDB" id="121666at2759"/>
<keyword evidence="1" id="KW-0812">Transmembrane</keyword>
<proteinExistence type="predicted"/>
<dbReference type="AlphaFoldDB" id="A0A9W6XUT8"/>
<sequence>MDTATSSFKDPDQLYDPVFITRLVVEFQLTFASSMTDFAAKVIPHLTVYTSLVSIGSLLTRSPKCSRSVATEAALTREVPDQSAHGIPVNDSVRSLQSLKLAKDAASTQSSSTRTAPLTRMGSLKQLMTTRSSKGDRIVKLVLGLWGLVVMLLHLHAVIQSHLTFVEGCRAFTRPCFTSRSSCVSLVVNCYARNLETPDDQLLGSTDETALATLTFAHCPSLRIPPAIQTFTNLMVFHIYNSTITEWGGDSNAISATAHPRLFVTAVARTHFPAGFPGGLLQPLPASLLSIQFCVTDFPSLPDDLPSRWHPMAVVAFEYGVLTEIPVSLLSLQVFTLSLKGNKLEAIPQLELMAADVEVPELSLTDNPLKTLPDTLGASTTFIDRLDLQDTELTSLPAWTQTQVLKTNYLHGTPYCATASPASQPANVQCGPVLDLNVDFPLAFIDQIYAVDRG</sequence>
<organism evidence="2 3">
    <name type="scientific">Phytophthora fragariaefolia</name>
    <dbReference type="NCBI Taxonomy" id="1490495"/>
    <lineage>
        <taxon>Eukaryota</taxon>
        <taxon>Sar</taxon>
        <taxon>Stramenopiles</taxon>
        <taxon>Oomycota</taxon>
        <taxon>Peronosporomycetes</taxon>
        <taxon>Peronosporales</taxon>
        <taxon>Peronosporaceae</taxon>
        <taxon>Phytophthora</taxon>
    </lineage>
</organism>
<evidence type="ECO:0000256" key="1">
    <source>
        <dbReference type="SAM" id="Phobius"/>
    </source>
</evidence>
<accession>A0A9W6XUT8</accession>
<feature type="transmembrane region" description="Helical" evidence="1">
    <location>
        <begin position="138"/>
        <end position="159"/>
    </location>
</feature>